<keyword evidence="1" id="KW-0812">Transmembrane</keyword>
<dbReference type="InterPro" id="IPR037185">
    <property type="entry name" value="EmrE-like"/>
</dbReference>
<feature type="domain" description="EamA" evidence="2">
    <location>
        <begin position="156"/>
        <end position="285"/>
    </location>
</feature>
<feature type="transmembrane region" description="Helical" evidence="1">
    <location>
        <begin position="181"/>
        <end position="201"/>
    </location>
</feature>
<feature type="transmembrane region" description="Helical" evidence="1">
    <location>
        <begin position="268"/>
        <end position="288"/>
    </location>
</feature>
<dbReference type="PANTHER" id="PTHR22911">
    <property type="entry name" value="ACYL-MALONYL CONDENSING ENZYME-RELATED"/>
    <property type="match status" value="1"/>
</dbReference>
<dbReference type="InterPro" id="IPR000620">
    <property type="entry name" value="EamA_dom"/>
</dbReference>
<keyword evidence="1" id="KW-1133">Transmembrane helix</keyword>
<sequence length="312" mass="33437">MKIANQNAGVAQMAMAMTISGTVGIFVLESGQSAWNVVFFRCVFGALGLLAYCLARGLLRPGIFTRTTLAWAMAAGVAIVLNWVLLFSAYRWASISLSTAVYNFQPFFLIALGAVFLGERPTLAKLGWSVLAFGGLILVLRIEPAELAQAGGYIHGLTLALGAGALYAVTSIIVKRLKHIAPHVLALVQVSLGAVLLLPMVDLHALPSAPVQWGYLAAIGLLHTSLTYILLYSAIQKLPTTSTAALAFIYPAVAILLDYLVYGQQLAWSQIAGISLIFLAAAAVSLNWRFRLVGPHDMLARWAGKQKRQSEA</sequence>
<protein>
    <submittedName>
        <fullName evidence="3">EamA family transporter</fullName>
    </submittedName>
</protein>
<keyword evidence="1" id="KW-0472">Membrane</keyword>
<dbReference type="Pfam" id="PF00892">
    <property type="entry name" value="EamA"/>
    <property type="match status" value="2"/>
</dbReference>
<gene>
    <name evidence="3" type="ORF">CAL20_11865</name>
</gene>
<comment type="caution">
    <text evidence="3">The sequence shown here is derived from an EMBL/GenBank/DDBJ whole genome shotgun (WGS) entry which is preliminary data.</text>
</comment>
<proteinExistence type="predicted"/>
<feature type="transmembrane region" description="Helical" evidence="1">
    <location>
        <begin position="92"/>
        <end position="116"/>
    </location>
</feature>
<name>A0A261U2E8_9BORD</name>
<dbReference type="PANTHER" id="PTHR22911:SF102">
    <property type="entry name" value="MEMBRANE PROTEIN"/>
    <property type="match status" value="1"/>
</dbReference>
<accession>A0A261U2E8</accession>
<feature type="transmembrane region" description="Helical" evidence="1">
    <location>
        <begin position="67"/>
        <end position="86"/>
    </location>
</feature>
<dbReference type="RefSeq" id="WP_094837959.1">
    <property type="nucleotide sequence ID" value="NZ_NEVQ01000013.1"/>
</dbReference>
<feature type="transmembrane region" description="Helical" evidence="1">
    <location>
        <begin position="123"/>
        <end position="142"/>
    </location>
</feature>
<dbReference type="SUPFAM" id="SSF103481">
    <property type="entry name" value="Multidrug resistance efflux transporter EmrE"/>
    <property type="match status" value="2"/>
</dbReference>
<dbReference type="AlphaFoldDB" id="A0A261U2E8"/>
<feature type="transmembrane region" description="Helical" evidence="1">
    <location>
        <begin position="34"/>
        <end position="55"/>
    </location>
</feature>
<evidence type="ECO:0000313" key="3">
    <source>
        <dbReference type="EMBL" id="OZI56136.1"/>
    </source>
</evidence>
<feature type="domain" description="EamA" evidence="2">
    <location>
        <begin position="9"/>
        <end position="140"/>
    </location>
</feature>
<organism evidence="3 4">
    <name type="scientific">Bordetella genomosp. 4</name>
    <dbReference type="NCBI Taxonomy" id="463044"/>
    <lineage>
        <taxon>Bacteria</taxon>
        <taxon>Pseudomonadati</taxon>
        <taxon>Pseudomonadota</taxon>
        <taxon>Betaproteobacteria</taxon>
        <taxon>Burkholderiales</taxon>
        <taxon>Alcaligenaceae</taxon>
        <taxon>Bordetella</taxon>
    </lineage>
</organism>
<keyword evidence="4" id="KW-1185">Reference proteome</keyword>
<dbReference type="GO" id="GO:0016020">
    <property type="term" value="C:membrane"/>
    <property type="evidence" value="ECO:0007669"/>
    <property type="project" value="InterPro"/>
</dbReference>
<feature type="transmembrane region" description="Helical" evidence="1">
    <location>
        <begin position="154"/>
        <end position="174"/>
    </location>
</feature>
<dbReference type="Proteomes" id="UP000216885">
    <property type="component" value="Unassembled WGS sequence"/>
</dbReference>
<feature type="transmembrane region" description="Helical" evidence="1">
    <location>
        <begin position="244"/>
        <end position="262"/>
    </location>
</feature>
<evidence type="ECO:0000256" key="1">
    <source>
        <dbReference type="SAM" id="Phobius"/>
    </source>
</evidence>
<feature type="transmembrane region" description="Helical" evidence="1">
    <location>
        <begin position="7"/>
        <end position="28"/>
    </location>
</feature>
<dbReference type="EMBL" id="NEVQ01000013">
    <property type="protein sequence ID" value="OZI56136.1"/>
    <property type="molecule type" value="Genomic_DNA"/>
</dbReference>
<reference evidence="3 4" key="1">
    <citation type="submission" date="2017-05" db="EMBL/GenBank/DDBJ databases">
        <title>Complete and WGS of Bordetella genogroups.</title>
        <authorList>
            <person name="Spilker T."/>
            <person name="LiPuma J."/>
        </authorList>
    </citation>
    <scope>NUCLEOTIDE SEQUENCE [LARGE SCALE GENOMIC DNA]</scope>
    <source>
        <strain evidence="3 4">AU9919</strain>
    </source>
</reference>
<evidence type="ECO:0000313" key="4">
    <source>
        <dbReference type="Proteomes" id="UP000216885"/>
    </source>
</evidence>
<evidence type="ECO:0000259" key="2">
    <source>
        <dbReference type="Pfam" id="PF00892"/>
    </source>
</evidence>
<feature type="transmembrane region" description="Helical" evidence="1">
    <location>
        <begin position="213"/>
        <end position="232"/>
    </location>
</feature>